<feature type="region of interest" description="Disordered" evidence="7">
    <location>
        <begin position="214"/>
        <end position="251"/>
    </location>
</feature>
<evidence type="ECO:0000256" key="1">
    <source>
        <dbReference type="ARBA" id="ARBA00004123"/>
    </source>
</evidence>
<dbReference type="InterPro" id="IPR036236">
    <property type="entry name" value="Znf_C2H2_sf"/>
</dbReference>
<dbReference type="InterPro" id="IPR013087">
    <property type="entry name" value="Znf_C2H2_type"/>
</dbReference>
<evidence type="ECO:0000313" key="9">
    <source>
        <dbReference type="EMBL" id="KAL3624042.1"/>
    </source>
</evidence>
<dbReference type="AlphaFoldDB" id="A0ABD3C3B6"/>
<keyword evidence="10" id="KW-1185">Reference proteome</keyword>
<reference evidence="10" key="1">
    <citation type="journal article" date="2024" name="IScience">
        <title>Strigolactones Initiate the Formation of Haustorium-like Structures in Castilleja.</title>
        <authorList>
            <person name="Buerger M."/>
            <person name="Peterson D."/>
            <person name="Chory J."/>
        </authorList>
    </citation>
    <scope>NUCLEOTIDE SEQUENCE [LARGE SCALE GENOMIC DNA]</scope>
</reference>
<comment type="caution">
    <text evidence="9">The sequence shown here is derived from an EMBL/GenBank/DDBJ whole genome shotgun (WGS) entry which is preliminary data.</text>
</comment>
<protein>
    <recommendedName>
        <fullName evidence="8">U1-type domain-containing protein</fullName>
    </recommendedName>
</protein>
<keyword evidence="5" id="KW-0862">Zinc</keyword>
<gene>
    <name evidence="9" type="ORF">CASFOL_032858</name>
</gene>
<evidence type="ECO:0000313" key="10">
    <source>
        <dbReference type="Proteomes" id="UP001632038"/>
    </source>
</evidence>
<comment type="subcellular location">
    <subcellularLocation>
        <location evidence="1">Nucleus</location>
    </subcellularLocation>
</comment>
<dbReference type="InterPro" id="IPR051868">
    <property type="entry name" value="ZN346_ZMAT4"/>
</dbReference>
<dbReference type="Gene3D" id="3.30.160.60">
    <property type="entry name" value="Classic Zinc Finger"/>
    <property type="match status" value="2"/>
</dbReference>
<evidence type="ECO:0000256" key="2">
    <source>
        <dbReference type="ARBA" id="ARBA00022723"/>
    </source>
</evidence>
<keyword evidence="3" id="KW-0677">Repeat</keyword>
<evidence type="ECO:0000259" key="8">
    <source>
        <dbReference type="SMART" id="SM00451"/>
    </source>
</evidence>
<evidence type="ECO:0000256" key="6">
    <source>
        <dbReference type="ARBA" id="ARBA00023242"/>
    </source>
</evidence>
<accession>A0ABD3C3B6</accession>
<dbReference type="InterPro" id="IPR003604">
    <property type="entry name" value="Matrin/U1-like-C_Znf_C2H2"/>
</dbReference>
<organism evidence="9 10">
    <name type="scientific">Castilleja foliolosa</name>
    <dbReference type="NCBI Taxonomy" id="1961234"/>
    <lineage>
        <taxon>Eukaryota</taxon>
        <taxon>Viridiplantae</taxon>
        <taxon>Streptophyta</taxon>
        <taxon>Embryophyta</taxon>
        <taxon>Tracheophyta</taxon>
        <taxon>Spermatophyta</taxon>
        <taxon>Magnoliopsida</taxon>
        <taxon>eudicotyledons</taxon>
        <taxon>Gunneridae</taxon>
        <taxon>Pentapetalae</taxon>
        <taxon>asterids</taxon>
        <taxon>lamiids</taxon>
        <taxon>Lamiales</taxon>
        <taxon>Orobanchaceae</taxon>
        <taxon>Pedicularideae</taxon>
        <taxon>Castillejinae</taxon>
        <taxon>Castilleja</taxon>
    </lineage>
</organism>
<keyword evidence="6" id="KW-0539">Nucleus</keyword>
<evidence type="ECO:0000256" key="3">
    <source>
        <dbReference type="ARBA" id="ARBA00022737"/>
    </source>
</evidence>
<dbReference type="PANTHER" id="PTHR46144:SF6">
    <property type="entry name" value="C2H2-TYPE DOMAIN-CONTAINING PROTEIN"/>
    <property type="match status" value="1"/>
</dbReference>
<feature type="domain" description="U1-type" evidence="8">
    <location>
        <begin position="165"/>
        <end position="199"/>
    </location>
</feature>
<feature type="domain" description="U1-type" evidence="8">
    <location>
        <begin position="263"/>
        <end position="297"/>
    </location>
</feature>
<name>A0ABD3C3B6_9LAMI</name>
<evidence type="ECO:0000256" key="4">
    <source>
        <dbReference type="ARBA" id="ARBA00022771"/>
    </source>
</evidence>
<proteinExistence type="predicted"/>
<dbReference type="Pfam" id="PF12874">
    <property type="entry name" value="zf-met"/>
    <property type="match status" value="2"/>
</dbReference>
<sequence length="299" mass="32762">MQQNPDPNPGLSYLHTNNFTYSVNSNPIQPTAVDPHGQLHLSHPRPPGIDPPYVPPPVSVEYTQVPITYEPQQGVAATPVTYYQQDPNAASATAYYQQDPNAASATAYYQQDPNAASAAAYYQEASASWLAAYYAAGLATSTTNPATQPQRRNNKLKFPTKKTIAQSSWCEVCKICCNSKDVLDNHKLGKKHMKNLEKLKEKFTAAATVVAPSPMPALTIGPEENPKLNQTKSQKQRMKASSARVDDLETKRRRVLEGGAASQAVRTCQICNVVCNSDTVFNFHLAGQKHASMIKKRLS</sequence>
<dbReference type="EMBL" id="JAVIJP010000054">
    <property type="protein sequence ID" value="KAL3624042.1"/>
    <property type="molecule type" value="Genomic_DNA"/>
</dbReference>
<dbReference type="GO" id="GO:0008270">
    <property type="term" value="F:zinc ion binding"/>
    <property type="evidence" value="ECO:0007669"/>
    <property type="project" value="UniProtKB-KW"/>
</dbReference>
<evidence type="ECO:0000256" key="7">
    <source>
        <dbReference type="SAM" id="MobiDB-lite"/>
    </source>
</evidence>
<dbReference type="Proteomes" id="UP001632038">
    <property type="component" value="Unassembled WGS sequence"/>
</dbReference>
<dbReference type="SUPFAM" id="SSF57667">
    <property type="entry name" value="beta-beta-alpha zinc fingers"/>
    <property type="match status" value="2"/>
</dbReference>
<dbReference type="SMART" id="SM00451">
    <property type="entry name" value="ZnF_U1"/>
    <property type="match status" value="2"/>
</dbReference>
<dbReference type="GO" id="GO:0005634">
    <property type="term" value="C:nucleus"/>
    <property type="evidence" value="ECO:0007669"/>
    <property type="project" value="UniProtKB-SubCell"/>
</dbReference>
<evidence type="ECO:0000256" key="5">
    <source>
        <dbReference type="ARBA" id="ARBA00022833"/>
    </source>
</evidence>
<dbReference type="PANTHER" id="PTHR46144">
    <property type="entry name" value="ZINC FINGER PROTEIN 385B-LIKE"/>
    <property type="match status" value="1"/>
</dbReference>
<keyword evidence="2" id="KW-0479">Metal-binding</keyword>
<keyword evidence="4" id="KW-0863">Zinc-finger</keyword>